<evidence type="ECO:0000256" key="1">
    <source>
        <dbReference type="SAM" id="MobiDB-lite"/>
    </source>
</evidence>
<proteinExistence type="predicted"/>
<feature type="compositionally biased region" description="Basic and acidic residues" evidence="1">
    <location>
        <begin position="24"/>
        <end position="39"/>
    </location>
</feature>
<comment type="caution">
    <text evidence="2">The sequence shown here is derived from an EMBL/GenBank/DDBJ whole genome shotgun (WGS) entry which is preliminary data.</text>
</comment>
<protein>
    <submittedName>
        <fullName evidence="2">Uncharacterized protein</fullName>
    </submittedName>
</protein>
<sequence>MHPRDEHTDDQCNYDGRQNFNHDSSSHYDKSNDKQHRNDNWSASNNDKQRSELWRVVYTVWRYWVDGNHLLFQRDLQSPQRLLFPVSAVASKEGWKGGLGIGT</sequence>
<dbReference type="AlphaFoldDB" id="A0AAV9UVK8"/>
<organism evidence="2 3">
    <name type="scientific">Orbilia brochopaga</name>
    <dbReference type="NCBI Taxonomy" id="3140254"/>
    <lineage>
        <taxon>Eukaryota</taxon>
        <taxon>Fungi</taxon>
        <taxon>Dikarya</taxon>
        <taxon>Ascomycota</taxon>
        <taxon>Pezizomycotina</taxon>
        <taxon>Orbiliomycetes</taxon>
        <taxon>Orbiliales</taxon>
        <taxon>Orbiliaceae</taxon>
        <taxon>Orbilia</taxon>
    </lineage>
</organism>
<name>A0AAV9UVK8_9PEZI</name>
<keyword evidence="3" id="KW-1185">Reference proteome</keyword>
<accession>A0AAV9UVK8</accession>
<feature type="region of interest" description="Disordered" evidence="1">
    <location>
        <begin position="1"/>
        <end position="48"/>
    </location>
</feature>
<evidence type="ECO:0000313" key="2">
    <source>
        <dbReference type="EMBL" id="KAK6346476.1"/>
    </source>
</evidence>
<gene>
    <name evidence="2" type="ORF">TWF696_006606</name>
</gene>
<dbReference type="EMBL" id="JAVHNQ010000005">
    <property type="protein sequence ID" value="KAK6346476.1"/>
    <property type="molecule type" value="Genomic_DNA"/>
</dbReference>
<evidence type="ECO:0000313" key="3">
    <source>
        <dbReference type="Proteomes" id="UP001375240"/>
    </source>
</evidence>
<feature type="compositionally biased region" description="Basic and acidic residues" evidence="1">
    <location>
        <begin position="1"/>
        <end position="10"/>
    </location>
</feature>
<dbReference type="Proteomes" id="UP001375240">
    <property type="component" value="Unassembled WGS sequence"/>
</dbReference>
<reference evidence="2 3" key="1">
    <citation type="submission" date="2019-10" db="EMBL/GenBank/DDBJ databases">
        <authorList>
            <person name="Palmer J.M."/>
        </authorList>
    </citation>
    <scope>NUCLEOTIDE SEQUENCE [LARGE SCALE GENOMIC DNA]</scope>
    <source>
        <strain evidence="2 3">TWF696</strain>
    </source>
</reference>